<dbReference type="SUPFAM" id="SSF49447">
    <property type="entry name" value="Second domain of Mu2 adaptin subunit (ap50) of ap2 adaptor"/>
    <property type="match status" value="1"/>
</dbReference>
<gene>
    <name evidence="2" type="ORF">PMAYCL1PPCAC_26153</name>
</gene>
<protein>
    <recommendedName>
        <fullName evidence="1">MHD domain-containing protein</fullName>
    </recommendedName>
</protein>
<dbReference type="AlphaFoldDB" id="A0AAN5D3N2"/>
<evidence type="ECO:0000313" key="3">
    <source>
        <dbReference type="Proteomes" id="UP001328107"/>
    </source>
</evidence>
<dbReference type="InterPro" id="IPR028565">
    <property type="entry name" value="MHD"/>
</dbReference>
<feature type="domain" description="MHD" evidence="1">
    <location>
        <begin position="1"/>
        <end position="81"/>
    </location>
</feature>
<keyword evidence="3" id="KW-1185">Reference proteome</keyword>
<organism evidence="2 3">
    <name type="scientific">Pristionchus mayeri</name>
    <dbReference type="NCBI Taxonomy" id="1317129"/>
    <lineage>
        <taxon>Eukaryota</taxon>
        <taxon>Metazoa</taxon>
        <taxon>Ecdysozoa</taxon>
        <taxon>Nematoda</taxon>
        <taxon>Chromadorea</taxon>
        <taxon>Rhabditida</taxon>
        <taxon>Rhabditina</taxon>
        <taxon>Diplogasteromorpha</taxon>
        <taxon>Diplogasteroidea</taxon>
        <taxon>Neodiplogasteridae</taxon>
        <taxon>Pristionchus</taxon>
    </lineage>
</organism>
<dbReference type="Gene3D" id="2.60.40.1170">
    <property type="entry name" value="Mu homology domain, subdomain B"/>
    <property type="match status" value="1"/>
</dbReference>
<sequence>KNEVFLDVVESVNLMTNSSGSVVRSEVLGSIRARSQLSGMPECRLGLNDMAIFQQEGKRKMGRAGVAMEDVKFHQCVRLSK</sequence>
<feature type="non-terminal residue" evidence="2">
    <location>
        <position position="81"/>
    </location>
</feature>
<dbReference type="InterPro" id="IPR036168">
    <property type="entry name" value="AP2_Mu_C_sf"/>
</dbReference>
<comment type="caution">
    <text evidence="2">The sequence shown here is derived from an EMBL/GenBank/DDBJ whole genome shotgun (WGS) entry which is preliminary data.</text>
</comment>
<accession>A0AAN5D3N2</accession>
<reference evidence="3" key="1">
    <citation type="submission" date="2022-10" db="EMBL/GenBank/DDBJ databases">
        <title>Genome assembly of Pristionchus species.</title>
        <authorList>
            <person name="Yoshida K."/>
            <person name="Sommer R.J."/>
        </authorList>
    </citation>
    <scope>NUCLEOTIDE SEQUENCE [LARGE SCALE GENOMIC DNA]</scope>
    <source>
        <strain evidence="3">RS5460</strain>
    </source>
</reference>
<feature type="non-terminal residue" evidence="2">
    <location>
        <position position="1"/>
    </location>
</feature>
<dbReference type="Pfam" id="PF00928">
    <property type="entry name" value="Adap_comp_sub"/>
    <property type="match status" value="1"/>
</dbReference>
<proteinExistence type="predicted"/>
<evidence type="ECO:0000313" key="2">
    <source>
        <dbReference type="EMBL" id="GMR55958.1"/>
    </source>
</evidence>
<name>A0AAN5D3N2_9BILA</name>
<dbReference type="EMBL" id="BTRK01000005">
    <property type="protein sequence ID" value="GMR55958.1"/>
    <property type="molecule type" value="Genomic_DNA"/>
</dbReference>
<dbReference type="PANTHER" id="PTHR10529">
    <property type="entry name" value="AP COMPLEX SUBUNIT MU"/>
    <property type="match status" value="1"/>
</dbReference>
<dbReference type="PROSITE" id="PS51072">
    <property type="entry name" value="MHD"/>
    <property type="match status" value="1"/>
</dbReference>
<dbReference type="InterPro" id="IPR050431">
    <property type="entry name" value="Adaptor_comp_med_subunit"/>
</dbReference>
<dbReference type="Proteomes" id="UP001328107">
    <property type="component" value="Unassembled WGS sequence"/>
</dbReference>
<evidence type="ECO:0000259" key="1">
    <source>
        <dbReference type="PROSITE" id="PS51072"/>
    </source>
</evidence>